<accession>A0A7M7NG71</accession>
<evidence type="ECO:0000313" key="4">
    <source>
        <dbReference type="EnsemblMetazoa" id="XP_030836093"/>
    </source>
</evidence>
<dbReference type="EnsemblMetazoa" id="XM_030980233">
    <property type="protein sequence ID" value="XP_030836093"/>
    <property type="gene ID" value="LOC100892402"/>
</dbReference>
<dbReference type="Proteomes" id="UP000007110">
    <property type="component" value="Unassembled WGS sequence"/>
</dbReference>
<dbReference type="Pfam" id="PF00397">
    <property type="entry name" value="WW"/>
    <property type="match status" value="1"/>
</dbReference>
<dbReference type="InterPro" id="IPR036020">
    <property type="entry name" value="WW_dom_sf"/>
</dbReference>
<evidence type="ECO:0000313" key="5">
    <source>
        <dbReference type="Proteomes" id="UP000007110"/>
    </source>
</evidence>
<dbReference type="SUPFAM" id="SSF47473">
    <property type="entry name" value="EF-hand"/>
    <property type="match status" value="1"/>
</dbReference>
<dbReference type="SUPFAM" id="SSF50156">
    <property type="entry name" value="PDZ domain-like"/>
    <property type="match status" value="2"/>
</dbReference>
<dbReference type="InterPro" id="IPR036034">
    <property type="entry name" value="PDZ_sf"/>
</dbReference>
<evidence type="ECO:0000259" key="3">
    <source>
        <dbReference type="PROSITE" id="PS50106"/>
    </source>
</evidence>
<dbReference type="InterPro" id="IPR011992">
    <property type="entry name" value="EF-hand-dom_pair"/>
</dbReference>
<dbReference type="RefSeq" id="XP_030836093.1">
    <property type="nucleotide sequence ID" value="XM_030980233.1"/>
</dbReference>
<dbReference type="CDD" id="cd06698">
    <property type="entry name" value="PDZ1_hSTXBP4-PDZ2_GgSTXBP4-like"/>
    <property type="match status" value="1"/>
</dbReference>
<proteinExistence type="predicted"/>
<feature type="compositionally biased region" description="Low complexity" evidence="1">
    <location>
        <begin position="10"/>
        <end position="25"/>
    </location>
</feature>
<dbReference type="OMA" id="SWTHPVT"/>
<feature type="compositionally biased region" description="Low complexity" evidence="1">
    <location>
        <begin position="166"/>
        <end position="181"/>
    </location>
</feature>
<organism evidence="4 5">
    <name type="scientific">Strongylocentrotus purpuratus</name>
    <name type="common">Purple sea urchin</name>
    <dbReference type="NCBI Taxonomy" id="7668"/>
    <lineage>
        <taxon>Eukaryota</taxon>
        <taxon>Metazoa</taxon>
        <taxon>Echinodermata</taxon>
        <taxon>Eleutherozoa</taxon>
        <taxon>Echinozoa</taxon>
        <taxon>Echinoidea</taxon>
        <taxon>Euechinoidea</taxon>
        <taxon>Echinacea</taxon>
        <taxon>Camarodonta</taxon>
        <taxon>Echinidea</taxon>
        <taxon>Strongylocentrotidae</taxon>
        <taxon>Strongylocentrotus</taxon>
    </lineage>
</organism>
<name>A0A7M7NG71_STRPU</name>
<dbReference type="SMART" id="SM00228">
    <property type="entry name" value="PDZ"/>
    <property type="match status" value="2"/>
</dbReference>
<dbReference type="CTD" id="252983"/>
<dbReference type="SMART" id="SM00456">
    <property type="entry name" value="WW"/>
    <property type="match status" value="1"/>
</dbReference>
<feature type="domain" description="WW" evidence="2">
    <location>
        <begin position="857"/>
        <end position="890"/>
    </location>
</feature>
<feature type="compositionally biased region" description="Low complexity" evidence="1">
    <location>
        <begin position="512"/>
        <end position="525"/>
    </location>
</feature>
<feature type="region of interest" description="Disordered" evidence="1">
    <location>
        <begin position="162"/>
        <end position="188"/>
    </location>
</feature>
<feature type="compositionally biased region" description="Low complexity" evidence="1">
    <location>
        <begin position="297"/>
        <end position="326"/>
    </location>
</feature>
<reference evidence="5" key="1">
    <citation type="submission" date="2015-02" db="EMBL/GenBank/DDBJ databases">
        <title>Genome sequencing for Strongylocentrotus purpuratus.</title>
        <authorList>
            <person name="Murali S."/>
            <person name="Liu Y."/>
            <person name="Vee V."/>
            <person name="English A."/>
            <person name="Wang M."/>
            <person name="Skinner E."/>
            <person name="Han Y."/>
            <person name="Muzny D.M."/>
            <person name="Worley K.C."/>
            <person name="Gibbs R.A."/>
        </authorList>
    </citation>
    <scope>NUCLEOTIDE SEQUENCE</scope>
</reference>
<keyword evidence="5" id="KW-1185">Reference proteome</keyword>
<dbReference type="InterPro" id="IPR001478">
    <property type="entry name" value="PDZ"/>
</dbReference>
<evidence type="ECO:0000256" key="1">
    <source>
        <dbReference type="SAM" id="MobiDB-lite"/>
    </source>
</evidence>
<dbReference type="PANTHER" id="PTHR19964:SF94">
    <property type="entry name" value="SYNTAXIN-BINDING PROTEIN 4-LIKE"/>
    <property type="match status" value="1"/>
</dbReference>
<dbReference type="InterPro" id="IPR051342">
    <property type="entry name" value="PDZ_scaffold"/>
</dbReference>
<dbReference type="Pfam" id="PF00595">
    <property type="entry name" value="PDZ"/>
    <property type="match status" value="2"/>
</dbReference>
<feature type="compositionally biased region" description="Polar residues" evidence="1">
    <location>
        <begin position="469"/>
        <end position="481"/>
    </location>
</feature>
<protein>
    <recommendedName>
        <fullName evidence="6">Syntaxin-binding protein 4-like</fullName>
    </recommendedName>
</protein>
<dbReference type="InterPro" id="IPR001202">
    <property type="entry name" value="WW_dom"/>
</dbReference>
<feature type="region of interest" description="Disordered" evidence="1">
    <location>
        <begin position="1"/>
        <end position="28"/>
    </location>
</feature>
<feature type="region of interest" description="Disordered" evidence="1">
    <location>
        <begin position="467"/>
        <end position="532"/>
    </location>
</feature>
<dbReference type="SUPFAM" id="SSF51045">
    <property type="entry name" value="WW domain"/>
    <property type="match status" value="1"/>
</dbReference>
<dbReference type="GeneID" id="100892402"/>
<dbReference type="InParanoid" id="A0A7M7NG71"/>
<sequence length="909" mass="99390">MSESVTLTDAEISALESSSSPAHSPQHFEETDTIVFSNCKTGLGIKIVGGNGEDVADNDFGIFVKRVIPGGLASESGHLHEGDQIKSVNNESLNMVSNERAVQLLRSASASNRVTLVVSRGPQTLRRFKRLIENQLARRSSGLSSSSASTSYTSSSAHRLAYPGLSSQGSSPTSSVESFTSADQSDNDGRRRGVLHIIVSKVSGLGLHLYGGSDHQEGPGIFIDRVMEGGDCYRDGRVRAQDQLVAINDHSLTGMTLKDAQAIVTRISLRSDLNSVSLSYIPSSRTPVNKDRDHTPSSHPSGISQSLSSPYQSPHPHSHHSSPQLSGMIHSDARGQRSLPQHHSPSHHSPHARGNGAANNVPHPHMQGNTPIPQSNHLQQSNTTSHSSESTMMGGGVLPERRSPAVGQPAPSFPPTHMEMNPHFQVTNSPALKIRVAAYYSLPGNQAQMFLPSALPPHLQPGTYMEPKMTSTPEGVTTNGVSDRRSSVPLPPGGDPSPVLPPYNLSHYTNQPISFSASSSPTHSPVPRPHSRRLSIDPQVRLKIDKLQVALEYLGIHPSPSENQELLRRLSIDQSGMVPYGEFVAVAKQLFNMKLDDSNIGPGSLSPGGYDVTDFSAPPPFQHRKLPSPPPPIPPPVVAPAPGYYAEMENLRKQRDDAIIEAEKLQLLVLERERSFSAVEDELQRIRKQAQGAIHESKALKSRVHLAEVAQQEARNMELDYEEVVVMLEDELNKLRSKVKKMPRNTRPEPVPDGPNVRELQNRLAVMGCELRKTQASKRTYEVATEKLLHFAETVHEDLTEGPNGTLSNRHNKGENARRGTNGFRPPGYLGKHKGPIDLATEAKETVKAIKQLVESEPLPHGWEETYTLDGTKYYLNHVTQCTTWIHPLSGVNHLPSIHERDDLPETRT</sequence>
<reference evidence="4" key="2">
    <citation type="submission" date="2021-01" db="UniProtKB">
        <authorList>
            <consortium name="EnsemblMetazoa"/>
        </authorList>
    </citation>
    <scope>IDENTIFICATION</scope>
</reference>
<dbReference type="Gene3D" id="2.30.42.10">
    <property type="match status" value="2"/>
</dbReference>
<dbReference type="PROSITE" id="PS01159">
    <property type="entry name" value="WW_DOMAIN_1"/>
    <property type="match status" value="1"/>
</dbReference>
<feature type="domain" description="PDZ" evidence="3">
    <location>
        <begin position="194"/>
        <end position="264"/>
    </location>
</feature>
<evidence type="ECO:0000259" key="2">
    <source>
        <dbReference type="PROSITE" id="PS50020"/>
    </source>
</evidence>
<feature type="region of interest" description="Disordered" evidence="1">
    <location>
        <begin position="799"/>
        <end position="831"/>
    </location>
</feature>
<evidence type="ECO:0008006" key="6">
    <source>
        <dbReference type="Google" id="ProtNLM"/>
    </source>
</evidence>
<feature type="region of interest" description="Disordered" evidence="1">
    <location>
        <begin position="279"/>
        <end position="409"/>
    </location>
</feature>
<feature type="compositionally biased region" description="Pro residues" evidence="1">
    <location>
        <begin position="489"/>
        <end position="501"/>
    </location>
</feature>
<dbReference type="Gene3D" id="2.20.70.10">
    <property type="match status" value="1"/>
</dbReference>
<feature type="domain" description="PDZ" evidence="3">
    <location>
        <begin position="33"/>
        <end position="120"/>
    </location>
</feature>
<feature type="compositionally biased region" description="Polar residues" evidence="1">
    <location>
        <begin position="367"/>
        <end position="391"/>
    </location>
</feature>
<dbReference type="PROSITE" id="PS50106">
    <property type="entry name" value="PDZ"/>
    <property type="match status" value="2"/>
</dbReference>
<dbReference type="PANTHER" id="PTHR19964">
    <property type="entry name" value="MULTIPLE PDZ DOMAIN PROTEIN"/>
    <property type="match status" value="1"/>
</dbReference>
<dbReference type="OrthoDB" id="6022242at2759"/>
<dbReference type="KEGG" id="spu:100892402"/>
<dbReference type="CDD" id="cd00201">
    <property type="entry name" value="WW"/>
    <property type="match status" value="1"/>
</dbReference>
<dbReference type="CDD" id="cd06692">
    <property type="entry name" value="PDZ1_GgSTXBP4-like"/>
    <property type="match status" value="1"/>
</dbReference>
<dbReference type="PROSITE" id="PS50020">
    <property type="entry name" value="WW_DOMAIN_2"/>
    <property type="match status" value="1"/>
</dbReference>
<dbReference type="AlphaFoldDB" id="A0A7M7NG71"/>